<evidence type="ECO:0000256" key="1">
    <source>
        <dbReference type="SAM" id="MobiDB-lite"/>
    </source>
</evidence>
<dbReference type="Proteomes" id="UP001153069">
    <property type="component" value="Unassembled WGS sequence"/>
</dbReference>
<reference evidence="2" key="1">
    <citation type="submission" date="2020-06" db="EMBL/GenBank/DDBJ databases">
        <authorList>
            <consortium name="Plant Systems Biology data submission"/>
        </authorList>
    </citation>
    <scope>NUCLEOTIDE SEQUENCE</scope>
    <source>
        <strain evidence="2">D6</strain>
    </source>
</reference>
<accession>A0A9N8H9Z0</accession>
<feature type="region of interest" description="Disordered" evidence="1">
    <location>
        <begin position="65"/>
        <end position="92"/>
    </location>
</feature>
<dbReference type="AlphaFoldDB" id="A0A9N8H9Z0"/>
<dbReference type="InterPro" id="IPR011889">
    <property type="entry name" value="Liste_lipo_26"/>
</dbReference>
<feature type="compositionally biased region" description="Basic and acidic residues" evidence="1">
    <location>
        <begin position="1"/>
        <end position="17"/>
    </location>
</feature>
<dbReference type="NCBIfam" id="TIGR02167">
    <property type="entry name" value="Liste_lipo_26"/>
    <property type="match status" value="1"/>
</dbReference>
<proteinExistence type="predicted"/>
<feature type="compositionally biased region" description="Polar residues" evidence="1">
    <location>
        <begin position="71"/>
        <end position="85"/>
    </location>
</feature>
<evidence type="ECO:0000313" key="3">
    <source>
        <dbReference type="Proteomes" id="UP001153069"/>
    </source>
</evidence>
<name>A0A9N8H9Z0_9STRA</name>
<sequence>MELGHYDPNVKPDKDGNSSKQAIFSDQDDDDASSAAATATIQPLPLPPANNTLVADGCPGAYAVSSLRPHPNTSTNSQYGGTTDSFPALGTHTAGTATTVESDEDNTQDHLVEAHVVVDMEDSDIVVVAEEIGSGNAKQEEMLSTSCSYTNRATWLAVGMSSQDLYDAIDAYIADNSPNSSISQQYGWPIGTWCVTKIQRFAHAFQINRMRDPNLNADQANHISEQATTWTPVIGGWDMSNAQDMEETFRGVRNLSTAWGIHHWNTSGVVSLKATFMATRWSQEDPLDLSSWDVSSVQSFNQLFRRSNVQQQANISHWNTANLVNMGQFAARATQFNEDLSVWDTRKLRTLHKAFQEAHSFDQDLSQWQVGSLTSMNSAFQKTDKFNSPLHMWDVSRVQSMLQTFEEAKQFNQDISGWNVSSVTDLRWAFKNATNFSQSLCSWGSLLPAHVSVTEMFQHTNCPNTSDPVLLEGGPFCFNCG</sequence>
<dbReference type="OrthoDB" id="198852at2759"/>
<keyword evidence="3" id="KW-1185">Reference proteome</keyword>
<comment type="caution">
    <text evidence="2">The sequence shown here is derived from an EMBL/GenBank/DDBJ whole genome shotgun (WGS) entry which is preliminary data.</text>
</comment>
<evidence type="ECO:0000313" key="2">
    <source>
        <dbReference type="EMBL" id="CAB9505212.1"/>
    </source>
</evidence>
<protein>
    <recommendedName>
        <fullName evidence="4">BspA family leucine-rich repeat surface protein</fullName>
    </recommendedName>
</protein>
<dbReference type="EMBL" id="CAICTM010000222">
    <property type="protein sequence ID" value="CAB9505212.1"/>
    <property type="molecule type" value="Genomic_DNA"/>
</dbReference>
<feature type="region of interest" description="Disordered" evidence="1">
    <location>
        <begin position="1"/>
        <end position="48"/>
    </location>
</feature>
<gene>
    <name evidence="2" type="ORF">SEMRO_223_G091330.2</name>
</gene>
<organism evidence="2 3">
    <name type="scientific">Seminavis robusta</name>
    <dbReference type="NCBI Taxonomy" id="568900"/>
    <lineage>
        <taxon>Eukaryota</taxon>
        <taxon>Sar</taxon>
        <taxon>Stramenopiles</taxon>
        <taxon>Ochrophyta</taxon>
        <taxon>Bacillariophyta</taxon>
        <taxon>Bacillariophyceae</taxon>
        <taxon>Bacillariophycidae</taxon>
        <taxon>Naviculales</taxon>
        <taxon>Naviculaceae</taxon>
        <taxon>Seminavis</taxon>
    </lineage>
</organism>
<evidence type="ECO:0008006" key="4">
    <source>
        <dbReference type="Google" id="ProtNLM"/>
    </source>
</evidence>
<dbReference type="InterPro" id="IPR005046">
    <property type="entry name" value="DUF285"/>
</dbReference>
<dbReference type="Pfam" id="PF03382">
    <property type="entry name" value="DUF285"/>
    <property type="match status" value="2"/>
</dbReference>